<dbReference type="GO" id="GO:0005737">
    <property type="term" value="C:cytoplasm"/>
    <property type="evidence" value="ECO:0007669"/>
    <property type="project" value="TreeGrafter"/>
</dbReference>
<dbReference type="EMBL" id="CAMXCT010001425">
    <property type="protein sequence ID" value="CAI3989977.1"/>
    <property type="molecule type" value="Genomic_DNA"/>
</dbReference>
<feature type="domain" description="Protein kinase" evidence="1">
    <location>
        <begin position="19"/>
        <end position="278"/>
    </location>
</feature>
<dbReference type="CDD" id="cd00180">
    <property type="entry name" value="PKc"/>
    <property type="match status" value="1"/>
</dbReference>
<dbReference type="EMBL" id="CAMXCT030001425">
    <property type="protein sequence ID" value="CAL4777289.1"/>
    <property type="molecule type" value="Genomic_DNA"/>
</dbReference>
<dbReference type="Gene3D" id="1.10.510.10">
    <property type="entry name" value="Transferase(Phosphotransferase) domain 1"/>
    <property type="match status" value="1"/>
</dbReference>
<dbReference type="Pfam" id="PF00069">
    <property type="entry name" value="Pkinase"/>
    <property type="match status" value="1"/>
</dbReference>
<dbReference type="GO" id="GO:0004674">
    <property type="term" value="F:protein serine/threonine kinase activity"/>
    <property type="evidence" value="ECO:0007669"/>
    <property type="project" value="TreeGrafter"/>
</dbReference>
<dbReference type="PROSITE" id="PS00108">
    <property type="entry name" value="PROTEIN_KINASE_ST"/>
    <property type="match status" value="1"/>
</dbReference>
<dbReference type="OrthoDB" id="336747at2759"/>
<dbReference type="InterPro" id="IPR000719">
    <property type="entry name" value="Prot_kinase_dom"/>
</dbReference>
<dbReference type="Gene3D" id="3.30.200.20">
    <property type="entry name" value="Phosphorylase Kinase, domain 1"/>
    <property type="match status" value="1"/>
</dbReference>
<comment type="caution">
    <text evidence="2">The sequence shown here is derived from an EMBL/GenBank/DDBJ whole genome shotgun (WGS) entry which is preliminary data.</text>
</comment>
<keyword evidence="4" id="KW-1185">Reference proteome</keyword>
<dbReference type="AlphaFoldDB" id="A0A9P1FXL6"/>
<dbReference type="PANTHER" id="PTHR44167">
    <property type="entry name" value="OVARIAN-SPECIFIC SERINE/THREONINE-PROTEIN KINASE LOK-RELATED"/>
    <property type="match status" value="1"/>
</dbReference>
<dbReference type="InterPro" id="IPR008271">
    <property type="entry name" value="Ser/Thr_kinase_AS"/>
</dbReference>
<keyword evidence="3" id="KW-0418">Kinase</keyword>
<dbReference type="GO" id="GO:0044773">
    <property type="term" value="P:mitotic DNA damage checkpoint signaling"/>
    <property type="evidence" value="ECO:0007669"/>
    <property type="project" value="TreeGrafter"/>
</dbReference>
<keyword evidence="3" id="KW-0808">Transferase</keyword>
<dbReference type="GO" id="GO:0005634">
    <property type="term" value="C:nucleus"/>
    <property type="evidence" value="ECO:0007669"/>
    <property type="project" value="TreeGrafter"/>
</dbReference>
<dbReference type="InterPro" id="IPR011009">
    <property type="entry name" value="Kinase-like_dom_sf"/>
</dbReference>
<organism evidence="2">
    <name type="scientific">Cladocopium goreaui</name>
    <dbReference type="NCBI Taxonomy" id="2562237"/>
    <lineage>
        <taxon>Eukaryota</taxon>
        <taxon>Sar</taxon>
        <taxon>Alveolata</taxon>
        <taxon>Dinophyceae</taxon>
        <taxon>Suessiales</taxon>
        <taxon>Symbiodiniaceae</taxon>
        <taxon>Cladocopium</taxon>
    </lineage>
</organism>
<proteinExistence type="predicted"/>
<dbReference type="PROSITE" id="PS50011">
    <property type="entry name" value="PROTEIN_KINASE_DOM"/>
    <property type="match status" value="1"/>
</dbReference>
<dbReference type="SUPFAM" id="SSF56112">
    <property type="entry name" value="Protein kinase-like (PK-like)"/>
    <property type="match status" value="1"/>
</dbReference>
<name>A0A9P1FXL6_9DINO</name>
<dbReference type="GO" id="GO:0005524">
    <property type="term" value="F:ATP binding"/>
    <property type="evidence" value="ECO:0007669"/>
    <property type="project" value="InterPro"/>
</dbReference>
<dbReference type="SMART" id="SM00220">
    <property type="entry name" value="S_TKc"/>
    <property type="match status" value="1"/>
</dbReference>
<dbReference type="PANTHER" id="PTHR44167:SF18">
    <property type="entry name" value="PROTEIN KINASE DOMAIN-CONTAINING PROTEIN"/>
    <property type="match status" value="1"/>
</dbReference>
<evidence type="ECO:0000313" key="3">
    <source>
        <dbReference type="EMBL" id="CAL4777289.1"/>
    </source>
</evidence>
<protein>
    <submittedName>
        <fullName evidence="3">Calcium/calmodulin-dependent protein kinase type II subunit gamma</fullName>
    </submittedName>
</protein>
<dbReference type="Proteomes" id="UP001152797">
    <property type="component" value="Unassembled WGS sequence"/>
</dbReference>
<dbReference type="EMBL" id="CAMXCT020001425">
    <property type="protein sequence ID" value="CAL1143352.1"/>
    <property type="molecule type" value="Genomic_DNA"/>
</dbReference>
<evidence type="ECO:0000313" key="4">
    <source>
        <dbReference type="Proteomes" id="UP001152797"/>
    </source>
</evidence>
<gene>
    <name evidence="2" type="ORF">C1SCF055_LOCUS17002</name>
</gene>
<sequence>MARRSVCCTTSSPEIIQNYAVIRALGAGKYGQVKEVQHKGSKQRFAWKQVLSDSSPESEPEVQLLRNLRHQNIIQIHEVYSAPGVVDMVLELCTEGSMKRYMRSRVEKCDGASIYCPPGRHEIARSLFQLLSAVSFLHQNEVAHRDIKPDNVLLSGRTWKLADFNLACNFGSRTRKVMRSKAGTRPFMAPEVLEKGRSYTEKCDIYSLGVLFIALRTGQHYWHPESCEDEQGAEVARSLLTEERWQGMGRGALPFAVEMISPEADRCDAEEALAKPWLVQQLGGPLVGEVSCCSIS</sequence>
<accession>A0A9P1FXL6</accession>
<reference evidence="2" key="1">
    <citation type="submission" date="2022-10" db="EMBL/GenBank/DDBJ databases">
        <authorList>
            <person name="Chen Y."/>
            <person name="Dougan E. K."/>
            <person name="Chan C."/>
            <person name="Rhodes N."/>
            <person name="Thang M."/>
        </authorList>
    </citation>
    <scope>NUCLEOTIDE SEQUENCE</scope>
</reference>
<evidence type="ECO:0000259" key="1">
    <source>
        <dbReference type="PROSITE" id="PS50011"/>
    </source>
</evidence>
<reference evidence="3 4" key="2">
    <citation type="submission" date="2024-05" db="EMBL/GenBank/DDBJ databases">
        <authorList>
            <person name="Chen Y."/>
            <person name="Shah S."/>
            <person name="Dougan E. K."/>
            <person name="Thang M."/>
            <person name="Chan C."/>
        </authorList>
    </citation>
    <scope>NUCLEOTIDE SEQUENCE [LARGE SCALE GENOMIC DNA]</scope>
</reference>
<evidence type="ECO:0000313" key="2">
    <source>
        <dbReference type="EMBL" id="CAI3989977.1"/>
    </source>
</evidence>